<organism evidence="1 2">
    <name type="scientific">Candidatus Gottesmanbacteria bacterium RIFCSPHIGHO2_01_FULL_42_12</name>
    <dbReference type="NCBI Taxonomy" id="1798377"/>
    <lineage>
        <taxon>Bacteria</taxon>
        <taxon>Candidatus Gottesmaniibacteriota</taxon>
    </lineage>
</organism>
<comment type="caution">
    <text evidence="1">The sequence shown here is derived from an EMBL/GenBank/DDBJ whole genome shotgun (WGS) entry which is preliminary data.</text>
</comment>
<evidence type="ECO:0000313" key="2">
    <source>
        <dbReference type="Proteomes" id="UP000178681"/>
    </source>
</evidence>
<protein>
    <submittedName>
        <fullName evidence="1">Uncharacterized protein</fullName>
    </submittedName>
</protein>
<proteinExistence type="predicted"/>
<gene>
    <name evidence="1" type="ORF">A2872_03505</name>
</gene>
<dbReference type="EMBL" id="MFJG01000007">
    <property type="protein sequence ID" value="OGG07362.1"/>
    <property type="molecule type" value="Genomic_DNA"/>
</dbReference>
<reference evidence="1 2" key="1">
    <citation type="journal article" date="2016" name="Nat. Commun.">
        <title>Thousands of microbial genomes shed light on interconnected biogeochemical processes in an aquifer system.</title>
        <authorList>
            <person name="Anantharaman K."/>
            <person name="Brown C.T."/>
            <person name="Hug L.A."/>
            <person name="Sharon I."/>
            <person name="Castelle C.J."/>
            <person name="Probst A.J."/>
            <person name="Thomas B.C."/>
            <person name="Singh A."/>
            <person name="Wilkins M.J."/>
            <person name="Karaoz U."/>
            <person name="Brodie E.L."/>
            <person name="Williams K.H."/>
            <person name="Hubbard S.S."/>
            <person name="Banfield J.F."/>
        </authorList>
    </citation>
    <scope>NUCLEOTIDE SEQUENCE [LARGE SCALE GENOMIC DNA]</scope>
</reference>
<dbReference type="AlphaFoldDB" id="A0A1F5Z5G0"/>
<accession>A0A1F5Z5G0</accession>
<dbReference type="Proteomes" id="UP000178681">
    <property type="component" value="Unassembled WGS sequence"/>
</dbReference>
<sequence>MNKNRGNILIIVLVVFLLVTTSVAGYFYLQYKQVKQDFVSKLKSDNQLIVNKQNNSSGISDPSYLDENLLLKKENYFYWKTYDNPKYHYSVQYPFGYQISLCSGCEDPNSGVTIAPNWYRNEGYGRIEILVSKYPEGKDFQKYYNEQSAYKPGINKVNIAGKEAWSEISKPNGKLDSAVETIYLINKDLLVSLSFKTDGTESNQGLDLSAYKNLVIFNRMAETFKFTQ</sequence>
<evidence type="ECO:0000313" key="1">
    <source>
        <dbReference type="EMBL" id="OGG07362.1"/>
    </source>
</evidence>
<name>A0A1F5Z5G0_9BACT</name>